<organism evidence="2 3">
    <name type="scientific">Sphingomonas hylomeconis</name>
    <dbReference type="NCBI Taxonomy" id="1395958"/>
    <lineage>
        <taxon>Bacteria</taxon>
        <taxon>Pseudomonadati</taxon>
        <taxon>Pseudomonadota</taxon>
        <taxon>Alphaproteobacteria</taxon>
        <taxon>Sphingomonadales</taxon>
        <taxon>Sphingomonadaceae</taxon>
        <taxon>Sphingomonas</taxon>
    </lineage>
</organism>
<gene>
    <name evidence="2" type="ORF">ACFONA_02490</name>
</gene>
<dbReference type="RefSeq" id="WP_380815761.1">
    <property type="nucleotide sequence ID" value="NZ_JBHRXP010000001.1"/>
</dbReference>
<evidence type="ECO:0000313" key="2">
    <source>
        <dbReference type="EMBL" id="MFC3579021.1"/>
    </source>
</evidence>
<reference evidence="3" key="1">
    <citation type="journal article" date="2019" name="Int. J. Syst. Evol. Microbiol.">
        <title>The Global Catalogue of Microorganisms (GCM) 10K type strain sequencing project: providing services to taxonomists for standard genome sequencing and annotation.</title>
        <authorList>
            <consortium name="The Broad Institute Genomics Platform"/>
            <consortium name="The Broad Institute Genome Sequencing Center for Infectious Disease"/>
            <person name="Wu L."/>
            <person name="Ma J."/>
        </authorList>
    </citation>
    <scope>NUCLEOTIDE SEQUENCE [LARGE SCALE GENOMIC DNA]</scope>
    <source>
        <strain evidence="3">KCTC 42739</strain>
    </source>
</reference>
<dbReference type="EMBL" id="JBHRXP010000001">
    <property type="protein sequence ID" value="MFC3579021.1"/>
    <property type="molecule type" value="Genomic_DNA"/>
</dbReference>
<comment type="caution">
    <text evidence="2">The sequence shown here is derived from an EMBL/GenBank/DDBJ whole genome shotgun (WGS) entry which is preliminary data.</text>
</comment>
<feature type="region of interest" description="Disordered" evidence="1">
    <location>
        <begin position="42"/>
        <end position="79"/>
    </location>
</feature>
<accession>A0ABV7SRP9</accession>
<keyword evidence="3" id="KW-1185">Reference proteome</keyword>
<proteinExistence type="predicted"/>
<evidence type="ECO:0000313" key="3">
    <source>
        <dbReference type="Proteomes" id="UP001595713"/>
    </source>
</evidence>
<protein>
    <submittedName>
        <fullName evidence="2">Uncharacterized protein</fullName>
    </submittedName>
</protein>
<sequence>MTGAGRPLRFLLAVLAAWIGLRAALLWPVAPGAAREAIAPQAAAPGAMPAPPAGPGRESDRRAGRRRLPPPRSFPPIVPTGTVLAAAAMRTPSAPLPRQAAPESVPPAPAPAAVAPGIIAGLPSAAPPSTRARRARLFGSAWLVARDGSAGARGIPTAQLGGSQAGLRLAYALTDDRRLALAARASAPLGKGMRELALGVEWQPTRLPVRLVAEQRIALGPGRGGPTLAAVGGIGPLPLAAGFRLEAYAQGGVIARGGGELYADGALRIARPLVRLGGVTLDLGAGGWGAAQRGASRLDLGPSLSATLPIGPQPVRLSLDWRQRVAGNAAPGSGPVLTLGADF</sequence>
<dbReference type="Proteomes" id="UP001595713">
    <property type="component" value="Unassembled WGS sequence"/>
</dbReference>
<name>A0ABV7SRP9_9SPHN</name>
<evidence type="ECO:0000256" key="1">
    <source>
        <dbReference type="SAM" id="MobiDB-lite"/>
    </source>
</evidence>